<dbReference type="AlphaFoldDB" id="A0A3S3RPP1"/>
<dbReference type="EMBL" id="NCKU01005816">
    <property type="protein sequence ID" value="RWS04140.1"/>
    <property type="molecule type" value="Genomic_DNA"/>
</dbReference>
<accession>A0A3S3RPP1</accession>
<evidence type="ECO:0000259" key="1">
    <source>
        <dbReference type="Pfam" id="PF08100"/>
    </source>
</evidence>
<evidence type="ECO:0000313" key="2">
    <source>
        <dbReference type="EMBL" id="RWS04140.1"/>
    </source>
</evidence>
<dbReference type="Pfam" id="PF08100">
    <property type="entry name" value="Dimerisation"/>
    <property type="match status" value="1"/>
</dbReference>
<comment type="caution">
    <text evidence="2">The sequence shown here is derived from an EMBL/GenBank/DDBJ whole genome shotgun (WGS) entry which is preliminary data.</text>
</comment>
<dbReference type="InterPro" id="IPR012967">
    <property type="entry name" value="COMT_dimerisation"/>
</dbReference>
<keyword evidence="3" id="KW-1185">Reference proteome</keyword>
<sequence>MSENSALLNRFIQERLRGEIVCLATQLNLVAHLLSKPMSADDLAQIIQVHSPSLNRLPRYLMLFGILDENGGIFSVTPLGSLLSECQEESVKHRFIYASNIIFKVAKHFG</sequence>
<dbReference type="InterPro" id="IPR036388">
    <property type="entry name" value="WH-like_DNA-bd_sf"/>
</dbReference>
<protein>
    <recommendedName>
        <fullName evidence="1">O-methyltransferase dimerisation domain-containing protein</fullName>
    </recommendedName>
</protein>
<name>A0A3S3RPP1_9ACAR</name>
<organism evidence="2 3">
    <name type="scientific">Dinothrombium tinctorium</name>
    <dbReference type="NCBI Taxonomy" id="1965070"/>
    <lineage>
        <taxon>Eukaryota</taxon>
        <taxon>Metazoa</taxon>
        <taxon>Ecdysozoa</taxon>
        <taxon>Arthropoda</taxon>
        <taxon>Chelicerata</taxon>
        <taxon>Arachnida</taxon>
        <taxon>Acari</taxon>
        <taxon>Acariformes</taxon>
        <taxon>Trombidiformes</taxon>
        <taxon>Prostigmata</taxon>
        <taxon>Anystina</taxon>
        <taxon>Parasitengona</taxon>
        <taxon>Trombidioidea</taxon>
        <taxon>Trombidiidae</taxon>
        <taxon>Dinothrombium</taxon>
    </lineage>
</organism>
<reference evidence="2 3" key="1">
    <citation type="journal article" date="2018" name="Gigascience">
        <title>Genomes of trombidid mites reveal novel predicted allergens and laterally-transferred genes associated with secondary metabolism.</title>
        <authorList>
            <person name="Dong X."/>
            <person name="Chaisiri K."/>
            <person name="Xia D."/>
            <person name="Armstrong S.D."/>
            <person name="Fang Y."/>
            <person name="Donnelly M.J."/>
            <person name="Kadowaki T."/>
            <person name="McGarry J.W."/>
            <person name="Darby A.C."/>
            <person name="Makepeace B.L."/>
        </authorList>
    </citation>
    <scope>NUCLEOTIDE SEQUENCE [LARGE SCALE GENOMIC DNA]</scope>
    <source>
        <strain evidence="2">UoL-WK</strain>
    </source>
</reference>
<dbReference type="InterPro" id="IPR036390">
    <property type="entry name" value="WH_DNA-bd_sf"/>
</dbReference>
<proteinExistence type="predicted"/>
<dbReference type="OrthoDB" id="1606438at2759"/>
<evidence type="ECO:0000313" key="3">
    <source>
        <dbReference type="Proteomes" id="UP000285301"/>
    </source>
</evidence>
<dbReference type="Proteomes" id="UP000285301">
    <property type="component" value="Unassembled WGS sequence"/>
</dbReference>
<feature type="domain" description="O-methyltransferase dimerisation" evidence="1">
    <location>
        <begin position="20"/>
        <end position="83"/>
    </location>
</feature>
<dbReference type="SUPFAM" id="SSF46785">
    <property type="entry name" value="Winged helix' DNA-binding domain"/>
    <property type="match status" value="1"/>
</dbReference>
<gene>
    <name evidence="2" type="ORF">B4U79_18384</name>
</gene>
<dbReference type="Gene3D" id="1.10.10.10">
    <property type="entry name" value="Winged helix-like DNA-binding domain superfamily/Winged helix DNA-binding domain"/>
    <property type="match status" value="1"/>
</dbReference>
<dbReference type="GO" id="GO:0046983">
    <property type="term" value="F:protein dimerization activity"/>
    <property type="evidence" value="ECO:0007669"/>
    <property type="project" value="InterPro"/>
</dbReference>